<proteinExistence type="predicted"/>
<name>A0ABX3KMG1_SALCS</name>
<reference evidence="2" key="1">
    <citation type="submission" date="2017-01" db="EMBL/GenBank/DDBJ databases">
        <title>Draft genome of the species Salinivibrio costicola subsp. alcaliphilus.</title>
        <authorList>
            <person name="Lopez-Hermoso C."/>
            <person name="De La Haba R."/>
            <person name="Sanchez-Porro C."/>
            <person name="Ventosa A."/>
        </authorList>
    </citation>
    <scope>NUCLEOTIDE SEQUENCE [LARGE SCALE GENOMIC DNA]</scope>
    <source>
        <strain evidence="2">CBH448</strain>
    </source>
</reference>
<dbReference type="Proteomes" id="UP000189431">
    <property type="component" value="Unassembled WGS sequence"/>
</dbReference>
<evidence type="ECO:0000313" key="1">
    <source>
        <dbReference type="EMBL" id="OOF32649.1"/>
    </source>
</evidence>
<organism evidence="1 2">
    <name type="scientific">Salinivibrio costicola subsp. alcaliphilus</name>
    <dbReference type="NCBI Taxonomy" id="272773"/>
    <lineage>
        <taxon>Bacteria</taxon>
        <taxon>Pseudomonadati</taxon>
        <taxon>Pseudomonadota</taxon>
        <taxon>Gammaproteobacteria</taxon>
        <taxon>Vibrionales</taxon>
        <taxon>Vibrionaceae</taxon>
        <taxon>Salinivibrio</taxon>
    </lineage>
</organism>
<keyword evidence="2" id="KW-1185">Reference proteome</keyword>
<protein>
    <submittedName>
        <fullName evidence="1">Uncharacterized protein</fullName>
    </submittedName>
</protein>
<accession>A0ABX3KMG1</accession>
<dbReference type="RefSeq" id="WP_077670227.1">
    <property type="nucleotide sequence ID" value="NZ_MUFR01000077.1"/>
</dbReference>
<gene>
    <name evidence="1" type="ORF">BZJ21_15015</name>
</gene>
<dbReference type="EMBL" id="MUFR01000077">
    <property type="protein sequence ID" value="OOF32649.1"/>
    <property type="molecule type" value="Genomic_DNA"/>
</dbReference>
<evidence type="ECO:0000313" key="2">
    <source>
        <dbReference type="Proteomes" id="UP000189431"/>
    </source>
</evidence>
<sequence length="242" mass="27414">MRFPCYKELFNKAGWFVPPYVQMGYLGKIAEDISKNNDSNLESLLSRIYTHDHLAAMVKHRYPIVPHISDYKLIIAEAIDAHFLGLHHVAVSGLIPVIEGVGRKILESKDISEKYVKNVFVAVAEHSKEDVIANQLGAVDEIVAMLDSFVHFTNNNLYVNSARYPHGDKTNRHGILHGAFSDYDYGEPINFYKAIGSIEFLCFVVSIREPISFFAPNSSEASFKLAKQYALFQIMNDWRKNG</sequence>
<comment type="caution">
    <text evidence="1">The sequence shown here is derived from an EMBL/GenBank/DDBJ whole genome shotgun (WGS) entry which is preliminary data.</text>
</comment>